<feature type="transmembrane region" description="Helical" evidence="1">
    <location>
        <begin position="142"/>
        <end position="159"/>
    </location>
</feature>
<organism evidence="2 3">
    <name type="scientific">Stieleria varia</name>
    <dbReference type="NCBI Taxonomy" id="2528005"/>
    <lineage>
        <taxon>Bacteria</taxon>
        <taxon>Pseudomonadati</taxon>
        <taxon>Planctomycetota</taxon>
        <taxon>Planctomycetia</taxon>
        <taxon>Pirellulales</taxon>
        <taxon>Pirellulaceae</taxon>
        <taxon>Stieleria</taxon>
    </lineage>
</organism>
<dbReference type="Proteomes" id="UP000320176">
    <property type="component" value="Unassembled WGS sequence"/>
</dbReference>
<dbReference type="AlphaFoldDB" id="A0A5C6B6K8"/>
<feature type="transmembrane region" description="Helical" evidence="1">
    <location>
        <begin position="213"/>
        <end position="230"/>
    </location>
</feature>
<keyword evidence="1" id="KW-0472">Membrane</keyword>
<evidence type="ECO:0000256" key="1">
    <source>
        <dbReference type="SAM" id="Phobius"/>
    </source>
</evidence>
<dbReference type="RefSeq" id="WP_197454217.1">
    <property type="nucleotide sequence ID" value="NZ_CP151726.1"/>
</dbReference>
<feature type="transmembrane region" description="Helical" evidence="1">
    <location>
        <begin position="179"/>
        <end position="201"/>
    </location>
</feature>
<proteinExistence type="predicted"/>
<evidence type="ECO:0000313" key="3">
    <source>
        <dbReference type="Proteomes" id="UP000320176"/>
    </source>
</evidence>
<dbReference type="PIRSF" id="PIRSF016919">
    <property type="entry name" value="HupE_UreJ"/>
    <property type="match status" value="1"/>
</dbReference>
<evidence type="ECO:0000313" key="2">
    <source>
        <dbReference type="EMBL" id="TWU07925.1"/>
    </source>
</evidence>
<feature type="transmembrane region" description="Helical" evidence="1">
    <location>
        <begin position="93"/>
        <end position="110"/>
    </location>
</feature>
<feature type="transmembrane region" description="Helical" evidence="1">
    <location>
        <begin position="66"/>
        <end position="86"/>
    </location>
</feature>
<gene>
    <name evidence="2" type="ORF">Pla52n_05020</name>
</gene>
<dbReference type="EMBL" id="SJPN01000001">
    <property type="protein sequence ID" value="TWU07925.1"/>
    <property type="molecule type" value="Genomic_DNA"/>
</dbReference>
<keyword evidence="1" id="KW-1133">Transmembrane helix</keyword>
<name>A0A5C6B6K8_9BACT</name>
<keyword evidence="3" id="KW-1185">Reference proteome</keyword>
<dbReference type="Pfam" id="PF04955">
    <property type="entry name" value="HupE_UreJ"/>
    <property type="match status" value="1"/>
</dbReference>
<keyword evidence="1" id="KW-0812">Transmembrane</keyword>
<dbReference type="InterPro" id="IPR007038">
    <property type="entry name" value="HupE_UreJ"/>
</dbReference>
<feature type="transmembrane region" description="Helical" evidence="1">
    <location>
        <begin position="27"/>
        <end position="46"/>
    </location>
</feature>
<reference evidence="2 3" key="1">
    <citation type="submission" date="2019-02" db="EMBL/GenBank/DDBJ databases">
        <title>Deep-cultivation of Planctomycetes and their phenomic and genomic characterization uncovers novel biology.</title>
        <authorList>
            <person name="Wiegand S."/>
            <person name="Jogler M."/>
            <person name="Boedeker C."/>
            <person name="Pinto D."/>
            <person name="Vollmers J."/>
            <person name="Rivas-Marin E."/>
            <person name="Kohn T."/>
            <person name="Peeters S.H."/>
            <person name="Heuer A."/>
            <person name="Rast P."/>
            <person name="Oberbeckmann S."/>
            <person name="Bunk B."/>
            <person name="Jeske O."/>
            <person name="Meyerdierks A."/>
            <person name="Storesund J.E."/>
            <person name="Kallscheuer N."/>
            <person name="Luecker S."/>
            <person name="Lage O.M."/>
            <person name="Pohl T."/>
            <person name="Merkel B.J."/>
            <person name="Hornburger P."/>
            <person name="Mueller R.-W."/>
            <person name="Bruemmer F."/>
            <person name="Labrenz M."/>
            <person name="Spormann A.M."/>
            <person name="Op Den Camp H."/>
            <person name="Overmann J."/>
            <person name="Amann R."/>
            <person name="Jetten M.S.M."/>
            <person name="Mascher T."/>
            <person name="Medema M.H."/>
            <person name="Devos D.P."/>
            <person name="Kaster A.-K."/>
            <person name="Ovreas L."/>
            <person name="Rohde M."/>
            <person name="Galperin M.Y."/>
            <person name="Jogler C."/>
        </authorList>
    </citation>
    <scope>NUCLEOTIDE SEQUENCE [LARGE SCALE GENOMIC DNA]</scope>
    <source>
        <strain evidence="2 3">Pla52n</strain>
    </source>
</reference>
<comment type="caution">
    <text evidence="2">The sequence shown here is derived from an EMBL/GenBank/DDBJ whole genome shotgun (WGS) entry which is preliminary data.</text>
</comment>
<feature type="transmembrane region" description="Helical" evidence="1">
    <location>
        <begin position="116"/>
        <end position="135"/>
    </location>
</feature>
<protein>
    <submittedName>
        <fullName evidence="2">HupE / UreJ protein</fullName>
    </submittedName>
</protein>
<sequence>MLAAAWTADGKQSDKTIMISRNPLRSACQWLAVGLVVTLTPTFAHAHAGHEHASAFGHAAGITSGIMHPLLGLDHLIAMLAVGLWAAQCGGRALWMVPLSFLTAMVAGGWMGAQGLALPMVETGIATSVLVLGLLITLSARLPLTASVVLVAMFAIFHGHAHGTEMSPEMPGTATGLAYAAGFVIATASLLGLGIIAQRIGNRIAVRKSDLDLIRYAGGVAVAFGLYLFIA</sequence>
<accession>A0A5C6B6K8</accession>